<evidence type="ECO:0000256" key="2">
    <source>
        <dbReference type="SAM" id="Phobius"/>
    </source>
</evidence>
<keyword evidence="2" id="KW-0812">Transmembrane</keyword>
<accession>A0A8J3JRI2</accession>
<organism evidence="3 4">
    <name type="scientific">Catellatospora bangladeshensis</name>
    <dbReference type="NCBI Taxonomy" id="310355"/>
    <lineage>
        <taxon>Bacteria</taxon>
        <taxon>Bacillati</taxon>
        <taxon>Actinomycetota</taxon>
        <taxon>Actinomycetes</taxon>
        <taxon>Micromonosporales</taxon>
        <taxon>Micromonosporaceae</taxon>
        <taxon>Catellatospora</taxon>
    </lineage>
</organism>
<evidence type="ECO:0000256" key="1">
    <source>
        <dbReference type="SAM" id="MobiDB-lite"/>
    </source>
</evidence>
<protein>
    <submittedName>
        <fullName evidence="3">Uncharacterized protein</fullName>
    </submittedName>
</protein>
<feature type="transmembrane region" description="Helical" evidence="2">
    <location>
        <begin position="229"/>
        <end position="247"/>
    </location>
</feature>
<dbReference type="Proteomes" id="UP000601223">
    <property type="component" value="Unassembled WGS sequence"/>
</dbReference>
<keyword evidence="4" id="KW-1185">Reference proteome</keyword>
<comment type="caution">
    <text evidence="3">The sequence shown here is derived from an EMBL/GenBank/DDBJ whole genome shotgun (WGS) entry which is preliminary data.</text>
</comment>
<proteinExistence type="predicted"/>
<evidence type="ECO:0000313" key="4">
    <source>
        <dbReference type="Proteomes" id="UP000601223"/>
    </source>
</evidence>
<name>A0A8J3JRI2_9ACTN</name>
<evidence type="ECO:0000313" key="3">
    <source>
        <dbReference type="EMBL" id="GIF83598.1"/>
    </source>
</evidence>
<feature type="transmembrane region" description="Helical" evidence="2">
    <location>
        <begin position="259"/>
        <end position="282"/>
    </location>
</feature>
<sequence length="351" mass="36447">MPVEPLPTGEYRVIQQRHPDPHQPGAPVHPSGGPAGVLGYTEPDRAAAHGGVVAAAAAAEAREESNWSIGDFRLATMLVGTVVGGGIALTNGSRDDRLVFVIVAALLGAASGEAFGFGLSRWVEVRRMHRIVKRRVWFSVLTVIAVAAALVAATPVLLPEVAGGVGQGFIDAKNLTERGIALSALAIIGGLPSAATLAAVKQVAADPLSGTPGQQLDALLRLRRMCARMLSQLGILVLLVMGVNAAARTVGTVELDPGVVIFSGVVASFVVGTMYAPTAATLRRRGQIFVERHFALDHVPVAELVDAAENKGKLEKLLSLDQTTFGELKAGLVVLSPVVAGAVALMIQNLK</sequence>
<feature type="transmembrane region" description="Helical" evidence="2">
    <location>
        <begin position="98"/>
        <end position="123"/>
    </location>
</feature>
<dbReference type="EMBL" id="BONF01000030">
    <property type="protein sequence ID" value="GIF83598.1"/>
    <property type="molecule type" value="Genomic_DNA"/>
</dbReference>
<feature type="transmembrane region" description="Helical" evidence="2">
    <location>
        <begin position="178"/>
        <end position="200"/>
    </location>
</feature>
<feature type="transmembrane region" description="Helical" evidence="2">
    <location>
        <begin position="328"/>
        <end position="347"/>
    </location>
</feature>
<feature type="region of interest" description="Disordered" evidence="1">
    <location>
        <begin position="16"/>
        <end position="37"/>
    </location>
</feature>
<feature type="transmembrane region" description="Helical" evidence="2">
    <location>
        <begin position="135"/>
        <end position="158"/>
    </location>
</feature>
<keyword evidence="2" id="KW-1133">Transmembrane helix</keyword>
<dbReference type="AlphaFoldDB" id="A0A8J3JRI2"/>
<reference evidence="3 4" key="1">
    <citation type="submission" date="2021-01" db="EMBL/GenBank/DDBJ databases">
        <title>Whole genome shotgun sequence of Catellatospora bangladeshensis NBRC 107357.</title>
        <authorList>
            <person name="Komaki H."/>
            <person name="Tamura T."/>
        </authorList>
    </citation>
    <scope>NUCLEOTIDE SEQUENCE [LARGE SCALE GENOMIC DNA]</scope>
    <source>
        <strain evidence="3 4">NBRC 107357</strain>
    </source>
</reference>
<gene>
    <name evidence="3" type="ORF">Cba03nite_49470</name>
</gene>
<keyword evidence="2" id="KW-0472">Membrane</keyword>